<accession>A0A1J4MH13</accession>
<evidence type="ECO:0000259" key="1">
    <source>
        <dbReference type="Pfam" id="PF18161"/>
    </source>
</evidence>
<dbReference type="EMBL" id="LRBS01000117">
    <property type="protein sequence ID" value="OII72308.1"/>
    <property type="molecule type" value="Genomic_DNA"/>
</dbReference>
<dbReference type="OrthoDB" id="328439at2759"/>
<reference evidence="2 3" key="1">
    <citation type="submission" date="2016-10" db="EMBL/GenBank/DDBJ databases">
        <title>Reductive evolution of mitochondrial metabolism and differential evolution of invasion-related proteins in Cryptosporidium.</title>
        <authorList>
            <person name="Liu S."/>
            <person name="Roellig D.M."/>
            <person name="Guo Y."/>
            <person name="Li N."/>
            <person name="Frace M.A."/>
            <person name="Tang K."/>
            <person name="Zhang L."/>
            <person name="Feng Y."/>
            <person name="Xiao L."/>
        </authorList>
    </citation>
    <scope>NUCLEOTIDE SEQUENCE [LARGE SCALE GENOMIC DNA]</scope>
    <source>
        <strain evidence="2">30847</strain>
    </source>
</reference>
<dbReference type="AlphaFoldDB" id="A0A1J4MH13"/>
<keyword evidence="3" id="KW-1185">Reference proteome</keyword>
<name>A0A1J4MH13_9CRYT</name>
<evidence type="ECO:0000313" key="3">
    <source>
        <dbReference type="Proteomes" id="UP000186804"/>
    </source>
</evidence>
<gene>
    <name evidence="2" type="ORF">cand_012580</name>
</gene>
<dbReference type="Gene3D" id="2.30.29.30">
    <property type="entry name" value="Pleckstrin-homology domain (PH domain)/Phosphotyrosine-binding domain (PTB)"/>
    <property type="match status" value="1"/>
</dbReference>
<proteinExistence type="predicted"/>
<dbReference type="Proteomes" id="UP000186804">
    <property type="component" value="Unassembled WGS sequence"/>
</dbReference>
<sequence>MGNLKSCCSYSDEHPFMSNQLVVGNGASPEVAVISTDQIHEDTNTFDVQLIMQDRSKLDCEVMIDNINVTLYGDGKCRNIPMSDIHQLLHTKEELARVESSAGISDNDNCVAIHLKESGNCIPLFFKTSQDKDKFTKIALRFKQS</sequence>
<dbReference type="InterPro" id="IPR011993">
    <property type="entry name" value="PH-like_dom_sf"/>
</dbReference>
<evidence type="ECO:0000313" key="2">
    <source>
        <dbReference type="EMBL" id="OII72308.1"/>
    </source>
</evidence>
<feature type="domain" description="ISP1 C-terminal" evidence="1">
    <location>
        <begin position="44"/>
        <end position="139"/>
    </location>
</feature>
<dbReference type="InterPro" id="IPR041316">
    <property type="entry name" value="ISP1_C"/>
</dbReference>
<comment type="caution">
    <text evidence="2">The sequence shown here is derived from an EMBL/GenBank/DDBJ whole genome shotgun (WGS) entry which is preliminary data.</text>
</comment>
<dbReference type="Pfam" id="PF18161">
    <property type="entry name" value="ISP1_C"/>
    <property type="match status" value="1"/>
</dbReference>
<dbReference type="GeneID" id="92365443"/>
<organism evidence="2 3">
    <name type="scientific">Cryptosporidium andersoni</name>
    <dbReference type="NCBI Taxonomy" id="117008"/>
    <lineage>
        <taxon>Eukaryota</taxon>
        <taxon>Sar</taxon>
        <taxon>Alveolata</taxon>
        <taxon>Apicomplexa</taxon>
        <taxon>Conoidasida</taxon>
        <taxon>Coccidia</taxon>
        <taxon>Eucoccidiorida</taxon>
        <taxon>Eimeriorina</taxon>
        <taxon>Cryptosporidiidae</taxon>
        <taxon>Cryptosporidium</taxon>
    </lineage>
</organism>
<dbReference type="RefSeq" id="XP_067066903.1">
    <property type="nucleotide sequence ID" value="XM_067211495.1"/>
</dbReference>
<dbReference type="VEuPathDB" id="CryptoDB:cand_012580"/>
<protein>
    <recommendedName>
        <fullName evidence="1">ISP1 C-terminal domain-containing protein</fullName>
    </recommendedName>
</protein>